<comment type="caution">
    <text evidence="1">The sequence shown here is derived from an EMBL/GenBank/DDBJ whole genome shotgun (WGS) entry which is preliminary data.</text>
</comment>
<reference evidence="1 2" key="1">
    <citation type="submission" date="2020-12" db="EMBL/GenBank/DDBJ databases">
        <title>Geomonas sp. Red259, isolated from paddy soil.</title>
        <authorList>
            <person name="Xu Z."/>
            <person name="Zhang Z."/>
            <person name="Masuda Y."/>
            <person name="Itoh H."/>
            <person name="Senoo K."/>
        </authorList>
    </citation>
    <scope>NUCLEOTIDE SEQUENCE [LARGE SCALE GENOMIC DNA]</scope>
    <source>
        <strain evidence="1 2">Red259</strain>
    </source>
</reference>
<name>A0ABS0YT80_9BACT</name>
<evidence type="ECO:0000313" key="2">
    <source>
        <dbReference type="Proteomes" id="UP000641025"/>
    </source>
</evidence>
<proteinExistence type="predicted"/>
<dbReference type="RefSeq" id="WP_199395453.1">
    <property type="nucleotide sequence ID" value="NZ_JAEMHK010000008.1"/>
</dbReference>
<organism evidence="1 2">
    <name type="scientific">Geomonas propionica</name>
    <dbReference type="NCBI Taxonomy" id="2798582"/>
    <lineage>
        <taxon>Bacteria</taxon>
        <taxon>Pseudomonadati</taxon>
        <taxon>Thermodesulfobacteriota</taxon>
        <taxon>Desulfuromonadia</taxon>
        <taxon>Geobacterales</taxon>
        <taxon>Geobacteraceae</taxon>
        <taxon>Geomonas</taxon>
    </lineage>
</organism>
<dbReference type="EMBL" id="JAEMHK010000008">
    <property type="protein sequence ID" value="MBJ6800957.1"/>
    <property type="molecule type" value="Genomic_DNA"/>
</dbReference>
<keyword evidence="2" id="KW-1185">Reference proteome</keyword>
<protein>
    <submittedName>
        <fullName evidence="1">Uncharacterized protein</fullName>
    </submittedName>
</protein>
<accession>A0ABS0YT80</accession>
<evidence type="ECO:0000313" key="1">
    <source>
        <dbReference type="EMBL" id="MBJ6800957.1"/>
    </source>
</evidence>
<gene>
    <name evidence="1" type="ORF">JFN90_12535</name>
</gene>
<dbReference type="Proteomes" id="UP000641025">
    <property type="component" value="Unassembled WGS sequence"/>
</dbReference>
<sequence length="202" mass="22647">MPHNNLPHPDMITKSEETRQILTPDLYAYMISLIPTPERYAELHKRFEDSVTGFFKGDPAMVKECEDARDELNKAWSVVHGVSKAVSPIDPTVQQKFGAAKHKASTNSPALTAAKDLKVQYDKNGRPHCSVSKLPGARGYDLWFCEEEPGIESNWNFFEWSSNCQGISLAGLNRTKTNYLKIRGKRGNTLGPWSNMVVLPPV</sequence>